<dbReference type="SUPFAM" id="SSF51658">
    <property type="entry name" value="Xylose isomerase-like"/>
    <property type="match status" value="1"/>
</dbReference>
<comment type="caution">
    <text evidence="1">The sequence shown here is derived from an EMBL/GenBank/DDBJ whole genome shotgun (WGS) entry which is preliminary data.</text>
</comment>
<protein>
    <submittedName>
        <fullName evidence="1">Uncharacterized protein</fullName>
    </submittedName>
</protein>
<sequence>RDMWVEEYPLPELLGLLGESGYDGFTLVEGEPTDDPIEDMKRQRTLWEQYQPD</sequence>
<gene>
    <name evidence="1" type="ORF">S03H2_61779</name>
</gene>
<evidence type="ECO:0000313" key="1">
    <source>
        <dbReference type="EMBL" id="GAH86205.1"/>
    </source>
</evidence>
<accession>X1JXS8</accession>
<feature type="non-terminal residue" evidence="1">
    <location>
        <position position="1"/>
    </location>
</feature>
<name>X1JXS8_9ZZZZ</name>
<reference evidence="1" key="1">
    <citation type="journal article" date="2014" name="Front. Microbiol.">
        <title>High frequency of phylogenetically diverse reductive dehalogenase-homologous genes in deep subseafloor sedimentary metagenomes.</title>
        <authorList>
            <person name="Kawai M."/>
            <person name="Futagami T."/>
            <person name="Toyoda A."/>
            <person name="Takaki Y."/>
            <person name="Nishi S."/>
            <person name="Hori S."/>
            <person name="Arai W."/>
            <person name="Tsubouchi T."/>
            <person name="Morono Y."/>
            <person name="Uchiyama I."/>
            <person name="Ito T."/>
            <person name="Fujiyama A."/>
            <person name="Inagaki F."/>
            <person name="Takami H."/>
        </authorList>
    </citation>
    <scope>NUCLEOTIDE SEQUENCE</scope>
    <source>
        <strain evidence="1">Expedition CK06-06</strain>
    </source>
</reference>
<dbReference type="AlphaFoldDB" id="X1JXS8"/>
<proteinExistence type="predicted"/>
<organism evidence="1">
    <name type="scientific">marine sediment metagenome</name>
    <dbReference type="NCBI Taxonomy" id="412755"/>
    <lineage>
        <taxon>unclassified sequences</taxon>
        <taxon>metagenomes</taxon>
        <taxon>ecological metagenomes</taxon>
    </lineage>
</organism>
<dbReference type="InterPro" id="IPR036237">
    <property type="entry name" value="Xyl_isomerase-like_sf"/>
</dbReference>
<dbReference type="EMBL" id="BARU01039902">
    <property type="protein sequence ID" value="GAH86205.1"/>
    <property type="molecule type" value="Genomic_DNA"/>
</dbReference>